<evidence type="ECO:0000313" key="4">
    <source>
        <dbReference type="EMBL" id="EEF32780.1"/>
    </source>
</evidence>
<reference evidence="5" key="1">
    <citation type="journal article" date="2010" name="Nat. Biotechnol.">
        <title>Draft genome sequence of the oilseed species Ricinus communis.</title>
        <authorList>
            <person name="Chan A.P."/>
            <person name="Crabtree J."/>
            <person name="Zhao Q."/>
            <person name="Lorenzi H."/>
            <person name="Orvis J."/>
            <person name="Puiu D."/>
            <person name="Melake-Berhan A."/>
            <person name="Jones K.M."/>
            <person name="Redman J."/>
            <person name="Chen G."/>
            <person name="Cahoon E.B."/>
            <person name="Gedil M."/>
            <person name="Stanke M."/>
            <person name="Haas B.J."/>
            <person name="Wortman J.R."/>
            <person name="Fraser-Liggett C.M."/>
            <person name="Ravel J."/>
            <person name="Rabinowicz P.D."/>
        </authorList>
    </citation>
    <scope>NUCLEOTIDE SEQUENCE [LARGE SCALE GENOMIC DNA]</scope>
    <source>
        <strain evidence="5">cv. Hale</strain>
    </source>
</reference>
<evidence type="ECO:0000313" key="5">
    <source>
        <dbReference type="Proteomes" id="UP000008311"/>
    </source>
</evidence>
<dbReference type="InterPro" id="IPR023213">
    <property type="entry name" value="CAT-like_dom_sf"/>
</dbReference>
<comment type="similarity">
    <text evidence="1">Belongs to the plant acyltransferase family.</text>
</comment>
<evidence type="ECO:0000256" key="3">
    <source>
        <dbReference type="ARBA" id="ARBA00023315"/>
    </source>
</evidence>
<organism evidence="4 5">
    <name type="scientific">Ricinus communis</name>
    <name type="common">Castor bean</name>
    <dbReference type="NCBI Taxonomy" id="3988"/>
    <lineage>
        <taxon>Eukaryota</taxon>
        <taxon>Viridiplantae</taxon>
        <taxon>Streptophyta</taxon>
        <taxon>Embryophyta</taxon>
        <taxon>Tracheophyta</taxon>
        <taxon>Spermatophyta</taxon>
        <taxon>Magnoliopsida</taxon>
        <taxon>eudicotyledons</taxon>
        <taxon>Gunneridae</taxon>
        <taxon>Pentapetalae</taxon>
        <taxon>rosids</taxon>
        <taxon>fabids</taxon>
        <taxon>Malpighiales</taxon>
        <taxon>Euphorbiaceae</taxon>
        <taxon>Acalyphoideae</taxon>
        <taxon>Acalypheae</taxon>
        <taxon>Ricinus</taxon>
    </lineage>
</organism>
<dbReference type="PANTHER" id="PTHR31623:SF20">
    <property type="entry name" value="VINORINE SYNTHASE-LIKE"/>
    <property type="match status" value="1"/>
</dbReference>
<evidence type="ECO:0000256" key="1">
    <source>
        <dbReference type="ARBA" id="ARBA00009861"/>
    </source>
</evidence>
<dbReference type="AlphaFoldDB" id="B9SUB9"/>
<dbReference type="PANTHER" id="PTHR31623">
    <property type="entry name" value="F21J9.9"/>
    <property type="match status" value="1"/>
</dbReference>
<dbReference type="Gene3D" id="3.30.559.10">
    <property type="entry name" value="Chloramphenicol acetyltransferase-like domain"/>
    <property type="match status" value="1"/>
</dbReference>
<name>B9SUB9_RICCO</name>
<keyword evidence="2" id="KW-0808">Transferase</keyword>
<dbReference type="EMBL" id="EQ974145">
    <property type="protein sequence ID" value="EEF32780.1"/>
    <property type="molecule type" value="Genomic_DNA"/>
</dbReference>
<dbReference type="InParanoid" id="B9SUB9"/>
<evidence type="ECO:0000256" key="2">
    <source>
        <dbReference type="ARBA" id="ARBA00022679"/>
    </source>
</evidence>
<accession>B9SUB9</accession>
<dbReference type="Pfam" id="PF02458">
    <property type="entry name" value="Transferase"/>
    <property type="match status" value="1"/>
</dbReference>
<dbReference type="Proteomes" id="UP000008311">
    <property type="component" value="Unassembled WGS sequence"/>
</dbReference>
<protein>
    <submittedName>
        <fullName evidence="4">Uncharacterized protein</fullName>
    </submittedName>
</protein>
<dbReference type="GO" id="GO:0016746">
    <property type="term" value="F:acyltransferase activity"/>
    <property type="evidence" value="ECO:0007669"/>
    <property type="project" value="UniProtKB-KW"/>
</dbReference>
<sequence>MITSGGKQQVCVYHASLWFVKANYITKRFVFDAKAIAALRAKAKGKLKAEPTQIATLSCFIWKCSMAASRAISGAQKPPNLVEAVKIRCICFSKSNDF</sequence>
<gene>
    <name evidence="4" type="ORF">RCOM_0721290</name>
</gene>
<keyword evidence="3" id="KW-0012">Acyltransferase</keyword>
<keyword evidence="5" id="KW-1185">Reference proteome</keyword>
<proteinExistence type="inferred from homology"/>